<evidence type="ECO:0000313" key="2">
    <source>
        <dbReference type="EMBL" id="KAH8982413.1"/>
    </source>
</evidence>
<name>A0AAD4L6K1_9AGAM</name>
<dbReference type="AlphaFoldDB" id="A0AAD4L6K1"/>
<reference evidence="2" key="1">
    <citation type="submission" date="2022-01" db="EMBL/GenBank/DDBJ databases">
        <title>Comparative genomics reveals a dynamic genome evolution in the ectomycorrhizal milk-cap (Lactarius) mushrooms.</title>
        <authorList>
            <consortium name="DOE Joint Genome Institute"/>
            <person name="Lebreton A."/>
            <person name="Tang N."/>
            <person name="Kuo A."/>
            <person name="LaButti K."/>
            <person name="Drula E."/>
            <person name="Barry K."/>
            <person name="Clum A."/>
            <person name="Lipzen A."/>
            <person name="Mousain D."/>
            <person name="Ng V."/>
            <person name="Wang R."/>
            <person name="Wang X."/>
            <person name="Dai Y."/>
            <person name="Henrissat B."/>
            <person name="Grigoriev I.V."/>
            <person name="Guerin-Laguette A."/>
            <person name="Yu F."/>
            <person name="Martin F.M."/>
        </authorList>
    </citation>
    <scope>NUCLEOTIDE SEQUENCE</scope>
    <source>
        <strain evidence="2">QP</strain>
    </source>
</reference>
<proteinExistence type="predicted"/>
<sequence length="152" mass="17344">MQEQRGEGREGKDDMTTRERVGSSYVITWYCIPRENRGPDRGRRSSMAPLQNAQDKDNGSPIASQRKKAYVVNKTPHCIRLCTSPRLLPRRSSPILAQLILLEREANVNAQDRDHTHPCYTWQVLWVRPHRVLLDHGTKTNAGNVLGQTLCT</sequence>
<evidence type="ECO:0000313" key="3">
    <source>
        <dbReference type="Proteomes" id="UP001201163"/>
    </source>
</evidence>
<evidence type="ECO:0000256" key="1">
    <source>
        <dbReference type="SAM" id="MobiDB-lite"/>
    </source>
</evidence>
<dbReference type="Proteomes" id="UP001201163">
    <property type="component" value="Unassembled WGS sequence"/>
</dbReference>
<keyword evidence="3" id="KW-1185">Reference proteome</keyword>
<feature type="region of interest" description="Disordered" evidence="1">
    <location>
        <begin position="37"/>
        <end position="67"/>
    </location>
</feature>
<accession>A0AAD4L6K1</accession>
<dbReference type="EMBL" id="JAKELL010000100">
    <property type="protein sequence ID" value="KAH8982413.1"/>
    <property type="molecule type" value="Genomic_DNA"/>
</dbReference>
<comment type="caution">
    <text evidence="2">The sequence shown here is derived from an EMBL/GenBank/DDBJ whole genome shotgun (WGS) entry which is preliminary data.</text>
</comment>
<protein>
    <submittedName>
        <fullName evidence="2">Uncharacterized protein</fullName>
    </submittedName>
</protein>
<organism evidence="2 3">
    <name type="scientific">Lactarius akahatsu</name>
    <dbReference type="NCBI Taxonomy" id="416441"/>
    <lineage>
        <taxon>Eukaryota</taxon>
        <taxon>Fungi</taxon>
        <taxon>Dikarya</taxon>
        <taxon>Basidiomycota</taxon>
        <taxon>Agaricomycotina</taxon>
        <taxon>Agaricomycetes</taxon>
        <taxon>Russulales</taxon>
        <taxon>Russulaceae</taxon>
        <taxon>Lactarius</taxon>
    </lineage>
</organism>
<gene>
    <name evidence="2" type="ORF">EDB92DRAFT_2106647</name>
</gene>